<dbReference type="GeneID" id="20316573"/>
<evidence type="ECO:0000313" key="1">
    <source>
        <dbReference type="EMBL" id="KER31329.1"/>
    </source>
</evidence>
<accession>A0A075AIB2</accession>
<organism evidence="1 2">
    <name type="scientific">Opisthorchis viverrini</name>
    <name type="common">Southeast Asian liver fluke</name>
    <dbReference type="NCBI Taxonomy" id="6198"/>
    <lineage>
        <taxon>Eukaryota</taxon>
        <taxon>Metazoa</taxon>
        <taxon>Spiralia</taxon>
        <taxon>Lophotrochozoa</taxon>
        <taxon>Platyhelminthes</taxon>
        <taxon>Trematoda</taxon>
        <taxon>Digenea</taxon>
        <taxon>Opisthorchiida</taxon>
        <taxon>Opisthorchiata</taxon>
        <taxon>Opisthorchiidae</taxon>
        <taxon>Opisthorchis</taxon>
    </lineage>
</organism>
<dbReference type="KEGG" id="ovi:T265_02385"/>
<dbReference type="RefSeq" id="XP_009164882.1">
    <property type="nucleotide sequence ID" value="XM_009166618.1"/>
</dbReference>
<protein>
    <submittedName>
        <fullName evidence="1">Uncharacterized protein</fullName>
    </submittedName>
</protein>
<name>A0A075AIB2_OPIVI</name>
<sequence>MKRWIMESDSTSGVKRWIMESDSTTLFHSGVAIKLLQYYRFRHSWEERPNISASCGLCEAIQEWENFGTNRNVEARAAVAGHPAVSEEYTPSIFCRSLPSVRGPAVIINAHGRRLLDWHLITKLGEKFKNRDAVLPLSCYISGKEVIGKPISAARDPVRMFELLYTLITGTLTPYERKKASDAELVRAVWKVRALNSTLSAEMLR</sequence>
<proteinExistence type="predicted"/>
<dbReference type="EMBL" id="KL596647">
    <property type="protein sequence ID" value="KER31329.1"/>
    <property type="molecule type" value="Genomic_DNA"/>
</dbReference>
<gene>
    <name evidence="1" type="ORF">T265_02385</name>
</gene>
<evidence type="ECO:0000313" key="2">
    <source>
        <dbReference type="Proteomes" id="UP000054324"/>
    </source>
</evidence>
<dbReference type="CTD" id="20316573"/>
<keyword evidence="2" id="KW-1185">Reference proteome</keyword>
<reference evidence="1 2" key="1">
    <citation type="submission" date="2013-11" db="EMBL/GenBank/DDBJ databases">
        <title>Opisthorchis viverrini - life in the bile duct.</title>
        <authorList>
            <person name="Young N.D."/>
            <person name="Nagarajan N."/>
            <person name="Lin S.J."/>
            <person name="Korhonen P.K."/>
            <person name="Jex A.R."/>
            <person name="Hall R.S."/>
            <person name="Safavi-Hemami H."/>
            <person name="Kaewkong W."/>
            <person name="Bertrand D."/>
            <person name="Gao S."/>
            <person name="Seet Q."/>
            <person name="Wongkham S."/>
            <person name="Teh B.T."/>
            <person name="Wongkham C."/>
            <person name="Intapan P.M."/>
            <person name="Maleewong W."/>
            <person name="Yang X."/>
            <person name="Hu M."/>
            <person name="Wang Z."/>
            <person name="Hofmann A."/>
            <person name="Sternberg P.W."/>
            <person name="Tan P."/>
            <person name="Wang J."/>
            <person name="Gasser R.B."/>
        </authorList>
    </citation>
    <scope>NUCLEOTIDE SEQUENCE [LARGE SCALE GENOMIC DNA]</scope>
</reference>
<dbReference type="AlphaFoldDB" id="A0A075AIB2"/>
<dbReference type="Proteomes" id="UP000054324">
    <property type="component" value="Unassembled WGS sequence"/>
</dbReference>